<dbReference type="STRING" id="1144750.SAMN05443431_101209"/>
<dbReference type="InterPro" id="IPR004666">
    <property type="entry name" value="Rp_bS6_RimK/Lys_biosynth_LsyX"/>
</dbReference>
<dbReference type="GO" id="GO:0005737">
    <property type="term" value="C:cytoplasm"/>
    <property type="evidence" value="ECO:0007669"/>
    <property type="project" value="TreeGrafter"/>
</dbReference>
<name>A0A1I3J1T4_9FLAO</name>
<dbReference type="Proteomes" id="UP000199559">
    <property type="component" value="Unassembled WGS sequence"/>
</dbReference>
<evidence type="ECO:0000256" key="9">
    <source>
        <dbReference type="ARBA" id="ARBA00023211"/>
    </source>
</evidence>
<evidence type="ECO:0000256" key="8">
    <source>
        <dbReference type="ARBA" id="ARBA00022917"/>
    </source>
</evidence>
<evidence type="ECO:0000256" key="12">
    <source>
        <dbReference type="PROSITE-ProRule" id="PRU00409"/>
    </source>
</evidence>
<keyword evidence="4" id="KW-0479">Metal-binding</keyword>
<accession>A0A1I3J1T4</accession>
<dbReference type="PANTHER" id="PTHR21621:SF7">
    <property type="entry name" value="RIBOSOMAL PROTEIN BS6--L-GLUTAMATE LIGASE"/>
    <property type="match status" value="1"/>
</dbReference>
<keyword evidence="3" id="KW-0436">Ligase</keyword>
<evidence type="ECO:0000313" key="14">
    <source>
        <dbReference type="EMBL" id="SFI54026.1"/>
    </source>
</evidence>
<dbReference type="Gene3D" id="3.30.470.20">
    <property type="entry name" value="ATP-grasp fold, B domain"/>
    <property type="match status" value="1"/>
</dbReference>
<dbReference type="NCBIfam" id="NF007764">
    <property type="entry name" value="PRK10446.1"/>
    <property type="match status" value="1"/>
</dbReference>
<dbReference type="InterPro" id="IPR013651">
    <property type="entry name" value="ATP-grasp_RimK-type"/>
</dbReference>
<comment type="cofactor">
    <cofactor evidence="2">
        <name>Mg(2+)</name>
        <dbReference type="ChEBI" id="CHEBI:18420"/>
    </cofactor>
</comment>
<dbReference type="PANTHER" id="PTHR21621">
    <property type="entry name" value="RIBOSOMAL PROTEIN S6 MODIFICATION PROTEIN"/>
    <property type="match status" value="1"/>
</dbReference>
<dbReference type="GO" id="GO:0009432">
    <property type="term" value="P:SOS response"/>
    <property type="evidence" value="ECO:0007669"/>
    <property type="project" value="TreeGrafter"/>
</dbReference>
<comment type="cofactor">
    <cofactor evidence="1">
        <name>Mn(2+)</name>
        <dbReference type="ChEBI" id="CHEBI:29035"/>
    </cofactor>
</comment>
<evidence type="ECO:0000256" key="1">
    <source>
        <dbReference type="ARBA" id="ARBA00001936"/>
    </source>
</evidence>
<evidence type="ECO:0000256" key="10">
    <source>
        <dbReference type="ARBA" id="ARBA00061239"/>
    </source>
</evidence>
<dbReference type="GO" id="GO:0006412">
    <property type="term" value="P:translation"/>
    <property type="evidence" value="ECO:0007669"/>
    <property type="project" value="UniProtKB-KW"/>
</dbReference>
<dbReference type="Pfam" id="PF08443">
    <property type="entry name" value="RimK"/>
    <property type="match status" value="1"/>
</dbReference>
<keyword evidence="15" id="KW-1185">Reference proteome</keyword>
<evidence type="ECO:0000259" key="13">
    <source>
        <dbReference type="PROSITE" id="PS50975"/>
    </source>
</evidence>
<dbReference type="InterPro" id="IPR041107">
    <property type="entry name" value="Rimk_N"/>
</dbReference>
<comment type="similarity">
    <text evidence="10">In the C-terminal section; belongs to the RimK family.</text>
</comment>
<sequence>MNIVILSRNANLYSTDRLVEEGEKRGHKIEIIDPLKCDIIIETEKPTIFYKDRYLDYVDAIIPRIGASVTFYGCAVVRQFEMMNVFTTASSEAILRSRDKLKSLQRLSKAGIGMPKTVFTNYSRDVEEVIEHVGGVPVIIKLLEGTQGLGVVLAESKNAAESVLEAFNGLEARVIVQEFIKEAKGADLRALVVDGQVVGAMKRQGKEGEFRSNLHRGGSANIITLSDAETQVAMKASQALKLPVCGVDMLQSERGPLLLEVNSSPGLEGIENATGKNIAKNIINYIEKNTNK</sequence>
<dbReference type="FunFam" id="3.30.1490.20:FF:000005">
    <property type="entry name" value="Probable alpha-L-glutamate ligase 1"/>
    <property type="match status" value="1"/>
</dbReference>
<evidence type="ECO:0000256" key="2">
    <source>
        <dbReference type="ARBA" id="ARBA00001946"/>
    </source>
</evidence>
<evidence type="ECO:0000256" key="3">
    <source>
        <dbReference type="ARBA" id="ARBA00022598"/>
    </source>
</evidence>
<gene>
    <name evidence="14" type="ORF">SAMN05443431_101209</name>
</gene>
<keyword evidence="6 12" id="KW-0067">ATP-binding</keyword>
<dbReference type="InterPro" id="IPR011761">
    <property type="entry name" value="ATP-grasp"/>
</dbReference>
<keyword evidence="7" id="KW-0460">Magnesium</keyword>
<reference evidence="15" key="1">
    <citation type="submission" date="2016-10" db="EMBL/GenBank/DDBJ databases">
        <authorList>
            <person name="Varghese N."/>
            <person name="Submissions S."/>
        </authorList>
    </citation>
    <scope>NUCLEOTIDE SEQUENCE [LARGE SCALE GENOMIC DNA]</scope>
    <source>
        <strain evidence="15">DSM 28881</strain>
    </source>
</reference>
<evidence type="ECO:0000256" key="6">
    <source>
        <dbReference type="ARBA" id="ARBA00022840"/>
    </source>
</evidence>
<dbReference type="SUPFAM" id="SSF56059">
    <property type="entry name" value="Glutathione synthetase ATP-binding domain-like"/>
    <property type="match status" value="1"/>
</dbReference>
<organism evidence="14 15">
    <name type="scientific">Olleya namhaensis</name>
    <dbReference type="NCBI Taxonomy" id="1144750"/>
    <lineage>
        <taxon>Bacteria</taxon>
        <taxon>Pseudomonadati</taxon>
        <taxon>Bacteroidota</taxon>
        <taxon>Flavobacteriia</taxon>
        <taxon>Flavobacteriales</taxon>
        <taxon>Flavobacteriaceae</taxon>
    </lineage>
</organism>
<dbReference type="InterPro" id="IPR013815">
    <property type="entry name" value="ATP_grasp_subdomain_1"/>
</dbReference>
<protein>
    <recommendedName>
        <fullName evidence="11">Probable alpha-L-glutamate ligase</fullName>
    </recommendedName>
</protein>
<feature type="domain" description="ATP-grasp" evidence="13">
    <location>
        <begin position="104"/>
        <end position="287"/>
    </location>
</feature>
<dbReference type="GO" id="GO:0005524">
    <property type="term" value="F:ATP binding"/>
    <property type="evidence" value="ECO:0007669"/>
    <property type="project" value="UniProtKB-UniRule"/>
</dbReference>
<dbReference type="GO" id="GO:0046872">
    <property type="term" value="F:metal ion binding"/>
    <property type="evidence" value="ECO:0007669"/>
    <property type="project" value="UniProtKB-KW"/>
</dbReference>
<keyword evidence="9" id="KW-0464">Manganese</keyword>
<dbReference type="Gene3D" id="3.40.50.20">
    <property type="match status" value="1"/>
</dbReference>
<evidence type="ECO:0000256" key="4">
    <source>
        <dbReference type="ARBA" id="ARBA00022723"/>
    </source>
</evidence>
<dbReference type="Pfam" id="PF18030">
    <property type="entry name" value="Rimk_N"/>
    <property type="match status" value="1"/>
</dbReference>
<evidence type="ECO:0000256" key="11">
    <source>
        <dbReference type="ARBA" id="ARBA00072141"/>
    </source>
</evidence>
<proteinExistence type="inferred from homology"/>
<evidence type="ECO:0000313" key="15">
    <source>
        <dbReference type="Proteomes" id="UP000199559"/>
    </source>
</evidence>
<dbReference type="GO" id="GO:0018169">
    <property type="term" value="F:ribosomal S6-glutamic acid ligase activity"/>
    <property type="evidence" value="ECO:0007669"/>
    <property type="project" value="TreeGrafter"/>
</dbReference>
<evidence type="ECO:0000256" key="5">
    <source>
        <dbReference type="ARBA" id="ARBA00022741"/>
    </source>
</evidence>
<dbReference type="PROSITE" id="PS50975">
    <property type="entry name" value="ATP_GRASP"/>
    <property type="match status" value="1"/>
</dbReference>
<keyword evidence="8" id="KW-0648">Protein biosynthesis</keyword>
<dbReference type="EMBL" id="FORM01000001">
    <property type="protein sequence ID" value="SFI54026.1"/>
    <property type="molecule type" value="Genomic_DNA"/>
</dbReference>
<dbReference type="Gene3D" id="3.30.1490.20">
    <property type="entry name" value="ATP-grasp fold, A domain"/>
    <property type="match status" value="1"/>
</dbReference>
<dbReference type="AlphaFoldDB" id="A0A1I3J1T4"/>
<evidence type="ECO:0000256" key="7">
    <source>
        <dbReference type="ARBA" id="ARBA00022842"/>
    </source>
</evidence>
<dbReference type="RefSeq" id="WP_090836701.1">
    <property type="nucleotide sequence ID" value="NZ_CANKYB010000001.1"/>
</dbReference>
<keyword evidence="5 12" id="KW-0547">Nucleotide-binding</keyword>
<dbReference type="NCBIfam" id="TIGR00768">
    <property type="entry name" value="rimK_fam"/>
    <property type="match status" value="1"/>
</dbReference>